<dbReference type="Gene3D" id="3.40.50.740">
    <property type="match status" value="1"/>
</dbReference>
<dbReference type="SUPFAM" id="SSF53706">
    <property type="entry name" value="Formate dehydrogenase/DMSO reductase, domains 1-3"/>
    <property type="match status" value="1"/>
</dbReference>
<name>A0A645GDM8_9ZZZZ</name>
<gene>
    <name evidence="2" type="ORF">SDC9_171574</name>
</gene>
<dbReference type="EMBL" id="VSSQ01072937">
    <property type="protein sequence ID" value="MPN24180.1"/>
    <property type="molecule type" value="Genomic_DNA"/>
</dbReference>
<dbReference type="GO" id="GO:0016491">
    <property type="term" value="F:oxidoreductase activity"/>
    <property type="evidence" value="ECO:0007669"/>
    <property type="project" value="InterPro"/>
</dbReference>
<comment type="caution">
    <text evidence="2">The sequence shown here is derived from an EMBL/GenBank/DDBJ whole genome shotgun (WGS) entry which is preliminary data.</text>
</comment>
<evidence type="ECO:0000313" key="2">
    <source>
        <dbReference type="EMBL" id="MPN24180.1"/>
    </source>
</evidence>
<protein>
    <recommendedName>
        <fullName evidence="1">Molybdopterin oxidoreductase domain-containing protein</fullName>
    </recommendedName>
</protein>
<dbReference type="Pfam" id="PF00384">
    <property type="entry name" value="Molybdopterin"/>
    <property type="match status" value="1"/>
</dbReference>
<evidence type="ECO:0000259" key="1">
    <source>
        <dbReference type="Pfam" id="PF00384"/>
    </source>
</evidence>
<proteinExistence type="predicted"/>
<organism evidence="2">
    <name type="scientific">bioreactor metagenome</name>
    <dbReference type="NCBI Taxonomy" id="1076179"/>
    <lineage>
        <taxon>unclassified sequences</taxon>
        <taxon>metagenomes</taxon>
        <taxon>ecological metagenomes</taxon>
    </lineage>
</organism>
<dbReference type="AlphaFoldDB" id="A0A645GDM8"/>
<sequence>MVNASLISVKGDANSLAAAQFGLEKAIKVDTAKAAVIAIGDDELSQKATKDLEKVPFKVVIASHVSALTASADVVFPAAIWLEQAGHFLSLDGRLQDAARALVPAEEVKPVDEALVALAAKLDIKLDDDWKKDLHKRTSIVAIEE</sequence>
<reference evidence="2" key="1">
    <citation type="submission" date="2019-08" db="EMBL/GenBank/DDBJ databases">
        <authorList>
            <person name="Kucharzyk K."/>
            <person name="Murdoch R.W."/>
            <person name="Higgins S."/>
            <person name="Loffler F."/>
        </authorList>
    </citation>
    <scope>NUCLEOTIDE SEQUENCE</scope>
</reference>
<dbReference type="InterPro" id="IPR006656">
    <property type="entry name" value="Mopterin_OxRdtase"/>
</dbReference>
<feature type="domain" description="Molybdopterin oxidoreductase" evidence="1">
    <location>
        <begin position="8"/>
        <end position="118"/>
    </location>
</feature>
<accession>A0A645GDM8</accession>
<dbReference type="CDD" id="cd00368">
    <property type="entry name" value="Molybdopterin-Binding"/>
    <property type="match status" value="1"/>
</dbReference>